<dbReference type="GO" id="GO:0005524">
    <property type="term" value="F:ATP binding"/>
    <property type="evidence" value="ECO:0007669"/>
    <property type="project" value="UniProtKB-KW"/>
</dbReference>
<organism evidence="1 2">
    <name type="scientific">Streptomyces roseolus</name>
    <dbReference type="NCBI Taxonomy" id="67358"/>
    <lineage>
        <taxon>Bacteria</taxon>
        <taxon>Bacillati</taxon>
        <taxon>Actinomycetota</taxon>
        <taxon>Actinomycetes</taxon>
        <taxon>Kitasatosporales</taxon>
        <taxon>Streptomycetaceae</taxon>
        <taxon>Streptomyces</taxon>
    </lineage>
</organism>
<dbReference type="PANTHER" id="PTHR35526">
    <property type="entry name" value="ANTI-SIGMA-F FACTOR RSBW-RELATED"/>
    <property type="match status" value="1"/>
</dbReference>
<dbReference type="EMBL" id="JAWJZF010000517">
    <property type="protein sequence ID" value="MDX2297115.1"/>
    <property type="molecule type" value="Genomic_DNA"/>
</dbReference>
<sequence length="158" mass="17104">MSNPMKGALRCLPAAVTAAGPIPPAAENLSYSMLLPGGAYCAGLAREAVRGLLTRHGLAVLCETAALAASELVAAAYRFTPDREMALRVRWQYDALRIVVYDQHPLHRRPDAAEQCRDRRSRSMWLLAAAVEEHGGDWGLAPALTPDGGTKSWALLHF</sequence>
<proteinExistence type="predicted"/>
<evidence type="ECO:0000313" key="1">
    <source>
        <dbReference type="EMBL" id="MDX2297115.1"/>
    </source>
</evidence>
<dbReference type="Gene3D" id="3.30.565.10">
    <property type="entry name" value="Histidine kinase-like ATPase, C-terminal domain"/>
    <property type="match status" value="1"/>
</dbReference>
<accession>A0ABU4KIJ1</accession>
<dbReference type="RefSeq" id="WP_319013259.1">
    <property type="nucleotide sequence ID" value="NZ_JAWJZF010000517.1"/>
</dbReference>
<dbReference type="Proteomes" id="UP001278571">
    <property type="component" value="Unassembled WGS sequence"/>
</dbReference>
<gene>
    <name evidence="1" type="ORF">R2363_33680</name>
</gene>
<reference evidence="1 2" key="1">
    <citation type="submission" date="2023-10" db="EMBL/GenBank/DDBJ databases">
        <authorList>
            <person name="Wang X.X."/>
        </authorList>
    </citation>
    <scope>NUCLEOTIDE SEQUENCE [LARGE SCALE GENOMIC DNA]</scope>
    <source>
        <strain evidence="1 2">NBRC 12816</strain>
    </source>
</reference>
<comment type="caution">
    <text evidence="1">The sequence shown here is derived from an EMBL/GenBank/DDBJ whole genome shotgun (WGS) entry which is preliminary data.</text>
</comment>
<dbReference type="PANTHER" id="PTHR35526:SF3">
    <property type="entry name" value="ANTI-SIGMA-F FACTOR RSBW"/>
    <property type="match status" value="1"/>
</dbReference>
<dbReference type="InterPro" id="IPR036890">
    <property type="entry name" value="HATPase_C_sf"/>
</dbReference>
<keyword evidence="1" id="KW-0067">ATP-binding</keyword>
<dbReference type="InterPro" id="IPR050267">
    <property type="entry name" value="Anti-sigma-factor_SerPK"/>
</dbReference>
<evidence type="ECO:0000313" key="2">
    <source>
        <dbReference type="Proteomes" id="UP001278571"/>
    </source>
</evidence>
<name>A0ABU4KIJ1_9ACTN</name>
<keyword evidence="2" id="KW-1185">Reference proteome</keyword>
<keyword evidence="1" id="KW-0547">Nucleotide-binding</keyword>
<protein>
    <submittedName>
        <fullName evidence="1">ATP-binding protein</fullName>
    </submittedName>
</protein>